<reference evidence="2 3" key="1">
    <citation type="journal article" date="2023" name="G3 (Bethesda)">
        <title>A chromosome-length genome assembly and annotation of blackberry (Rubus argutus, cv. 'Hillquist').</title>
        <authorList>
            <person name="Bruna T."/>
            <person name="Aryal R."/>
            <person name="Dudchenko O."/>
            <person name="Sargent D.J."/>
            <person name="Mead D."/>
            <person name="Buti M."/>
            <person name="Cavallini A."/>
            <person name="Hytonen T."/>
            <person name="Andres J."/>
            <person name="Pham M."/>
            <person name="Weisz D."/>
            <person name="Mascagni F."/>
            <person name="Usai G."/>
            <person name="Natali L."/>
            <person name="Bassil N."/>
            <person name="Fernandez G.E."/>
            <person name="Lomsadze A."/>
            <person name="Armour M."/>
            <person name="Olukolu B."/>
            <person name="Poorten T."/>
            <person name="Britton C."/>
            <person name="Davik J."/>
            <person name="Ashrafi H."/>
            <person name="Aiden E.L."/>
            <person name="Borodovsky M."/>
            <person name="Worthington M."/>
        </authorList>
    </citation>
    <scope>NUCLEOTIDE SEQUENCE [LARGE SCALE GENOMIC DNA]</scope>
    <source>
        <strain evidence="2">PI 553951</strain>
    </source>
</reference>
<proteinExistence type="predicted"/>
<keyword evidence="3" id="KW-1185">Reference proteome</keyword>
<evidence type="ECO:0000256" key="1">
    <source>
        <dbReference type="SAM" id="SignalP"/>
    </source>
</evidence>
<dbReference type="AlphaFoldDB" id="A0AAW1WKI7"/>
<keyword evidence="1" id="KW-0732">Signal</keyword>
<dbReference type="Proteomes" id="UP001457282">
    <property type="component" value="Unassembled WGS sequence"/>
</dbReference>
<feature type="chain" id="PRO_5043799999" description="Secreted protein" evidence="1">
    <location>
        <begin position="26"/>
        <end position="69"/>
    </location>
</feature>
<comment type="caution">
    <text evidence="2">The sequence shown here is derived from an EMBL/GenBank/DDBJ whole genome shotgun (WGS) entry which is preliminary data.</text>
</comment>
<evidence type="ECO:0008006" key="4">
    <source>
        <dbReference type="Google" id="ProtNLM"/>
    </source>
</evidence>
<dbReference type="EMBL" id="JBEDUW010000006">
    <property type="protein sequence ID" value="KAK9924426.1"/>
    <property type="molecule type" value="Genomic_DNA"/>
</dbReference>
<organism evidence="2 3">
    <name type="scientific">Rubus argutus</name>
    <name type="common">Southern blackberry</name>
    <dbReference type="NCBI Taxonomy" id="59490"/>
    <lineage>
        <taxon>Eukaryota</taxon>
        <taxon>Viridiplantae</taxon>
        <taxon>Streptophyta</taxon>
        <taxon>Embryophyta</taxon>
        <taxon>Tracheophyta</taxon>
        <taxon>Spermatophyta</taxon>
        <taxon>Magnoliopsida</taxon>
        <taxon>eudicotyledons</taxon>
        <taxon>Gunneridae</taxon>
        <taxon>Pentapetalae</taxon>
        <taxon>rosids</taxon>
        <taxon>fabids</taxon>
        <taxon>Rosales</taxon>
        <taxon>Rosaceae</taxon>
        <taxon>Rosoideae</taxon>
        <taxon>Rosoideae incertae sedis</taxon>
        <taxon>Rubus</taxon>
    </lineage>
</organism>
<gene>
    <name evidence="2" type="ORF">M0R45_032793</name>
</gene>
<evidence type="ECO:0000313" key="2">
    <source>
        <dbReference type="EMBL" id="KAK9924426.1"/>
    </source>
</evidence>
<name>A0AAW1WKI7_RUBAR</name>
<feature type="signal peptide" evidence="1">
    <location>
        <begin position="1"/>
        <end position="25"/>
    </location>
</feature>
<sequence length="69" mass="7457">MQNLKPFILLGLLFGLVLVTSTVTADEKGKDENEAVVDGAAKKTIPVEVDDVKQGCGPLLQEGWHPLLR</sequence>
<protein>
    <recommendedName>
        <fullName evidence="4">Secreted protein</fullName>
    </recommendedName>
</protein>
<evidence type="ECO:0000313" key="3">
    <source>
        <dbReference type="Proteomes" id="UP001457282"/>
    </source>
</evidence>
<accession>A0AAW1WKI7</accession>